<dbReference type="GO" id="GO:0015990">
    <property type="term" value="P:electron transport coupled proton transport"/>
    <property type="evidence" value="ECO:0007669"/>
    <property type="project" value="TreeGrafter"/>
</dbReference>
<dbReference type="GO" id="GO:0045271">
    <property type="term" value="C:respiratory chain complex I"/>
    <property type="evidence" value="ECO:0007669"/>
    <property type="project" value="TreeGrafter"/>
</dbReference>
<dbReference type="PANTHER" id="PTHR11995:SF14">
    <property type="entry name" value="NADH DEHYDROGENASE [UBIQUINONE] IRON-SULFUR PROTEIN 7, MITOCHONDRIAL"/>
    <property type="match status" value="1"/>
</dbReference>
<dbReference type="GO" id="GO:0008137">
    <property type="term" value="F:NADH dehydrogenase (ubiquinone) activity"/>
    <property type="evidence" value="ECO:0007669"/>
    <property type="project" value="TreeGrafter"/>
</dbReference>
<keyword evidence="1" id="KW-0408">Iron</keyword>
<dbReference type="EC" id="1.6.-.-" evidence="3"/>
<evidence type="ECO:0000313" key="3">
    <source>
        <dbReference type="EMBL" id="PRQ44085.1"/>
    </source>
</evidence>
<reference evidence="3 4" key="1">
    <citation type="journal article" date="2018" name="Nat. Genet.">
        <title>The Rosa genome provides new insights in the design of modern roses.</title>
        <authorList>
            <person name="Bendahmane M."/>
        </authorList>
    </citation>
    <scope>NUCLEOTIDE SEQUENCE [LARGE SCALE GENOMIC DNA]</scope>
    <source>
        <strain evidence="4">cv. Old Blush</strain>
    </source>
</reference>
<dbReference type="Gramene" id="PRQ44085">
    <property type="protein sequence ID" value="PRQ44085"/>
    <property type="gene ID" value="RchiOBHm_Chr3g0475351"/>
</dbReference>
<evidence type="ECO:0000256" key="2">
    <source>
        <dbReference type="SAM" id="SignalP"/>
    </source>
</evidence>
<gene>
    <name evidence="3" type="ORF">RchiOBHm_Chr3g0475351</name>
</gene>
<sequence length="62" mass="7017">MMNWAQRGFIWPMTFGLPCCAIEMMHIEASRYDLDQFGIIFQPSPCQSDCMVVAGTLTNKIA</sequence>
<feature type="signal peptide" evidence="2">
    <location>
        <begin position="1"/>
        <end position="21"/>
    </location>
</feature>
<dbReference type="EMBL" id="PDCK01000041">
    <property type="protein sequence ID" value="PRQ44085.1"/>
    <property type="molecule type" value="Genomic_DNA"/>
</dbReference>
<dbReference type="OMA" id="FAVEMMH"/>
<dbReference type="Proteomes" id="UP000238479">
    <property type="component" value="Chromosome 3"/>
</dbReference>
<comment type="caution">
    <text evidence="3">The sequence shown here is derived from an EMBL/GenBank/DDBJ whole genome shotgun (WGS) entry which is preliminary data.</text>
</comment>
<dbReference type="SUPFAM" id="SSF56770">
    <property type="entry name" value="HydA/Nqo6-like"/>
    <property type="match status" value="1"/>
</dbReference>
<name>A0A2P6RCE1_ROSCH</name>
<proteinExistence type="predicted"/>
<dbReference type="GO" id="GO:0032981">
    <property type="term" value="P:mitochondrial respiratory chain complex I assembly"/>
    <property type="evidence" value="ECO:0007669"/>
    <property type="project" value="TreeGrafter"/>
</dbReference>
<dbReference type="Gene3D" id="3.40.50.12280">
    <property type="match status" value="1"/>
</dbReference>
<dbReference type="GO" id="GO:0016491">
    <property type="term" value="F:oxidoreductase activity"/>
    <property type="evidence" value="ECO:0007669"/>
    <property type="project" value="UniProtKB-KW"/>
</dbReference>
<keyword evidence="3" id="KW-0560">Oxidoreductase</keyword>
<dbReference type="PANTHER" id="PTHR11995">
    <property type="entry name" value="NADH DEHYDROGENASE"/>
    <property type="match status" value="1"/>
</dbReference>
<dbReference type="AlphaFoldDB" id="A0A2P6RCE1"/>
<keyword evidence="2" id="KW-0732">Signal</keyword>
<feature type="chain" id="PRO_5015170369" evidence="2">
    <location>
        <begin position="22"/>
        <end position="62"/>
    </location>
</feature>
<organism evidence="3 4">
    <name type="scientific">Rosa chinensis</name>
    <name type="common">China rose</name>
    <dbReference type="NCBI Taxonomy" id="74649"/>
    <lineage>
        <taxon>Eukaryota</taxon>
        <taxon>Viridiplantae</taxon>
        <taxon>Streptophyta</taxon>
        <taxon>Embryophyta</taxon>
        <taxon>Tracheophyta</taxon>
        <taxon>Spermatophyta</taxon>
        <taxon>Magnoliopsida</taxon>
        <taxon>eudicotyledons</taxon>
        <taxon>Gunneridae</taxon>
        <taxon>Pentapetalae</taxon>
        <taxon>rosids</taxon>
        <taxon>fabids</taxon>
        <taxon>Rosales</taxon>
        <taxon>Rosaceae</taxon>
        <taxon>Rosoideae</taxon>
        <taxon>Rosoideae incertae sedis</taxon>
        <taxon>Rosa</taxon>
    </lineage>
</organism>
<dbReference type="GO" id="GO:0009060">
    <property type="term" value="P:aerobic respiration"/>
    <property type="evidence" value="ECO:0007669"/>
    <property type="project" value="TreeGrafter"/>
</dbReference>
<evidence type="ECO:0000256" key="1">
    <source>
        <dbReference type="ARBA" id="ARBA00023004"/>
    </source>
</evidence>
<protein>
    <submittedName>
        <fullName evidence="3">Putative oxidoreductase</fullName>
        <ecNumber evidence="3">1.6.-.-</ecNumber>
    </submittedName>
</protein>
<dbReference type="GO" id="GO:0005739">
    <property type="term" value="C:mitochondrion"/>
    <property type="evidence" value="ECO:0007669"/>
    <property type="project" value="GOC"/>
</dbReference>
<evidence type="ECO:0000313" key="4">
    <source>
        <dbReference type="Proteomes" id="UP000238479"/>
    </source>
</evidence>
<dbReference type="STRING" id="74649.A0A2P6RCE1"/>
<keyword evidence="4" id="KW-1185">Reference proteome</keyword>
<accession>A0A2P6RCE1</accession>